<organism evidence="2 3">
    <name type="scientific">Alkaliphilus metalliredigens (strain QYMF)</name>
    <dbReference type="NCBI Taxonomy" id="293826"/>
    <lineage>
        <taxon>Bacteria</taxon>
        <taxon>Bacillati</taxon>
        <taxon>Bacillota</taxon>
        <taxon>Clostridia</taxon>
        <taxon>Peptostreptococcales</taxon>
        <taxon>Natronincolaceae</taxon>
        <taxon>Alkaliphilus</taxon>
    </lineage>
</organism>
<accession>A6TVJ9</accession>
<protein>
    <recommendedName>
        <fullName evidence="1">PrcB C-terminal domain-containing protein</fullName>
    </recommendedName>
</protein>
<evidence type="ECO:0000313" key="3">
    <source>
        <dbReference type="Proteomes" id="UP000001572"/>
    </source>
</evidence>
<dbReference type="RefSeq" id="WP_012065165.1">
    <property type="nucleotide sequence ID" value="NC_009633.1"/>
</dbReference>
<dbReference type="KEGG" id="amt:Amet_4136"/>
<dbReference type="HOGENOM" id="CLU_149190_0_0_9"/>
<dbReference type="Proteomes" id="UP000001572">
    <property type="component" value="Chromosome"/>
</dbReference>
<keyword evidence="3" id="KW-1185">Reference proteome</keyword>
<dbReference type="InterPro" id="IPR025748">
    <property type="entry name" value="PrcB_C_dom"/>
</dbReference>
<name>A6TVJ9_ALKMQ</name>
<reference evidence="3" key="1">
    <citation type="journal article" date="2016" name="Genome Announc.">
        <title>Complete genome sequence of Alkaliphilus metalliredigens strain QYMF, an alkaliphilic and metal-reducing bacterium isolated from borax-contaminated leachate ponds.</title>
        <authorList>
            <person name="Hwang C."/>
            <person name="Copeland A."/>
            <person name="Lucas S."/>
            <person name="Lapidus A."/>
            <person name="Barry K."/>
            <person name="Detter J.C."/>
            <person name="Glavina Del Rio T."/>
            <person name="Hammon N."/>
            <person name="Israni S."/>
            <person name="Dalin E."/>
            <person name="Tice H."/>
            <person name="Pitluck S."/>
            <person name="Chertkov O."/>
            <person name="Brettin T."/>
            <person name="Bruce D."/>
            <person name="Han C."/>
            <person name="Schmutz J."/>
            <person name="Larimer F."/>
            <person name="Land M.L."/>
            <person name="Hauser L."/>
            <person name="Kyrpides N."/>
            <person name="Mikhailova N."/>
            <person name="Ye Q."/>
            <person name="Zhou J."/>
            <person name="Richardson P."/>
            <person name="Fields M.W."/>
        </authorList>
    </citation>
    <scope>NUCLEOTIDE SEQUENCE [LARGE SCALE GENOMIC DNA]</scope>
    <source>
        <strain evidence="3">QYMF</strain>
    </source>
</reference>
<dbReference type="OrthoDB" id="422698at2"/>
<proteinExistence type="predicted"/>
<gene>
    <name evidence="2" type="ordered locus">Amet_4136</name>
</gene>
<dbReference type="AlphaFoldDB" id="A6TVJ9"/>
<dbReference type="Pfam" id="PF14343">
    <property type="entry name" value="PrcB_C"/>
    <property type="match status" value="1"/>
</dbReference>
<dbReference type="EMBL" id="CP000724">
    <property type="protein sequence ID" value="ABR50217.1"/>
    <property type="molecule type" value="Genomic_DNA"/>
</dbReference>
<dbReference type="eggNOG" id="ENOG5032VYP">
    <property type="taxonomic scope" value="Bacteria"/>
</dbReference>
<sequence length="159" mass="18304">MKLKRRLPKLPKINWKLFLTVMVIIVLVVAAVKVIPKFISGGDQEVSYVILEKEQVPEEIQEILPRYKMLERALAAKVQDDIYVIVTRGEKLTAGYSVDIEQIMIIKDHDEEKLMVHAAFKDPKADDLVAQVISYPYVVARVELEELPKKIDLKVTYQE</sequence>
<evidence type="ECO:0000313" key="2">
    <source>
        <dbReference type="EMBL" id="ABR50217.1"/>
    </source>
</evidence>
<dbReference type="STRING" id="293826.Amet_4136"/>
<evidence type="ECO:0000259" key="1">
    <source>
        <dbReference type="Pfam" id="PF14343"/>
    </source>
</evidence>
<feature type="domain" description="PrcB C-terminal" evidence="1">
    <location>
        <begin position="82"/>
        <end position="143"/>
    </location>
</feature>